<feature type="signal peptide" evidence="1">
    <location>
        <begin position="1"/>
        <end position="23"/>
    </location>
</feature>
<gene>
    <name evidence="2" type="ORF">CTEN210_06719</name>
</gene>
<keyword evidence="3" id="KW-1185">Reference proteome</keyword>
<reference evidence="2 3" key="1">
    <citation type="journal article" date="2021" name="Sci. Rep.">
        <title>The genome of the diatom Chaetoceros tenuissimus carries an ancient integrated fragment of an extant virus.</title>
        <authorList>
            <person name="Hongo Y."/>
            <person name="Kimura K."/>
            <person name="Takaki Y."/>
            <person name="Yoshida Y."/>
            <person name="Baba S."/>
            <person name="Kobayashi G."/>
            <person name="Nagasaki K."/>
            <person name="Hano T."/>
            <person name="Tomaru Y."/>
        </authorList>
    </citation>
    <scope>NUCLEOTIDE SEQUENCE [LARGE SCALE GENOMIC DNA]</scope>
    <source>
        <strain evidence="2 3">NIES-3715</strain>
    </source>
</reference>
<dbReference type="Proteomes" id="UP001054902">
    <property type="component" value="Unassembled WGS sequence"/>
</dbReference>
<dbReference type="AlphaFoldDB" id="A0AAD3CQE8"/>
<keyword evidence="1" id="KW-0732">Signal</keyword>
<evidence type="ECO:0000313" key="2">
    <source>
        <dbReference type="EMBL" id="GFH50243.1"/>
    </source>
</evidence>
<evidence type="ECO:0000256" key="1">
    <source>
        <dbReference type="SAM" id="SignalP"/>
    </source>
</evidence>
<accession>A0AAD3CQE8</accession>
<comment type="caution">
    <text evidence="2">The sequence shown here is derived from an EMBL/GenBank/DDBJ whole genome shotgun (WGS) entry which is preliminary data.</text>
</comment>
<protein>
    <submittedName>
        <fullName evidence="2">Uncharacterized protein</fullName>
    </submittedName>
</protein>
<proteinExistence type="predicted"/>
<name>A0AAD3CQE8_9STRA</name>
<feature type="chain" id="PRO_5042185797" evidence="1">
    <location>
        <begin position="24"/>
        <end position="274"/>
    </location>
</feature>
<dbReference type="EMBL" id="BLLK01000038">
    <property type="protein sequence ID" value="GFH50243.1"/>
    <property type="molecule type" value="Genomic_DNA"/>
</dbReference>
<evidence type="ECO:0000313" key="3">
    <source>
        <dbReference type="Proteomes" id="UP001054902"/>
    </source>
</evidence>
<organism evidence="2 3">
    <name type="scientific">Chaetoceros tenuissimus</name>
    <dbReference type="NCBI Taxonomy" id="426638"/>
    <lineage>
        <taxon>Eukaryota</taxon>
        <taxon>Sar</taxon>
        <taxon>Stramenopiles</taxon>
        <taxon>Ochrophyta</taxon>
        <taxon>Bacillariophyta</taxon>
        <taxon>Coscinodiscophyceae</taxon>
        <taxon>Chaetocerotophycidae</taxon>
        <taxon>Chaetocerotales</taxon>
        <taxon>Chaetocerotaceae</taxon>
        <taxon>Chaetoceros</taxon>
    </lineage>
</organism>
<sequence>MYINLHKRISCLALCLGLPYSLAFAPIHLTKNSPRSYKFNLNEKSDPLEVEIVQDDDENTSQEELDWLPDREKARMLQDSYKPAAGSPAEFYGNSSGQTQTFAANQVLNEEDLSQKEKPRKRLTYTDEEEELIETLGGKDPDQPSAKREEGFLGDCTLKEIALDYQCPICYLADVLCGWGVPPPIDPDALLGDMITGEQAFAILEALHTLDMGALNDRYSEYDLATLCVEYDIELSKGFELAMKEGWNLPFGVRTYLRIEQEEFLVESLAKDLW</sequence>